<reference evidence="3 4" key="1">
    <citation type="submission" date="2023-01" db="EMBL/GenBank/DDBJ databases">
        <authorList>
            <person name="Whitehead M."/>
        </authorList>
    </citation>
    <scope>NUCLEOTIDE SEQUENCE [LARGE SCALE GENOMIC DNA]</scope>
</reference>
<dbReference type="EMBL" id="CARXXK010000001">
    <property type="protein sequence ID" value="CAI6347979.1"/>
    <property type="molecule type" value="Genomic_DNA"/>
</dbReference>
<protein>
    <recommendedName>
        <fullName evidence="5">Secreted protein</fullName>
    </recommendedName>
</protein>
<evidence type="ECO:0000256" key="1">
    <source>
        <dbReference type="SAM" id="MobiDB-lite"/>
    </source>
</evidence>
<organism evidence="3 4">
    <name type="scientific">Macrosiphum euphorbiae</name>
    <name type="common">potato aphid</name>
    <dbReference type="NCBI Taxonomy" id="13131"/>
    <lineage>
        <taxon>Eukaryota</taxon>
        <taxon>Metazoa</taxon>
        <taxon>Ecdysozoa</taxon>
        <taxon>Arthropoda</taxon>
        <taxon>Hexapoda</taxon>
        <taxon>Insecta</taxon>
        <taxon>Pterygota</taxon>
        <taxon>Neoptera</taxon>
        <taxon>Paraneoptera</taxon>
        <taxon>Hemiptera</taxon>
        <taxon>Sternorrhyncha</taxon>
        <taxon>Aphidomorpha</taxon>
        <taxon>Aphidoidea</taxon>
        <taxon>Aphididae</taxon>
        <taxon>Macrosiphini</taxon>
        <taxon>Macrosiphum</taxon>
    </lineage>
</organism>
<evidence type="ECO:0000313" key="3">
    <source>
        <dbReference type="EMBL" id="CAI6347979.1"/>
    </source>
</evidence>
<evidence type="ECO:0008006" key="5">
    <source>
        <dbReference type="Google" id="ProtNLM"/>
    </source>
</evidence>
<comment type="caution">
    <text evidence="3">The sequence shown here is derived from an EMBL/GenBank/DDBJ whole genome shotgun (WGS) entry which is preliminary data.</text>
</comment>
<proteinExistence type="predicted"/>
<feature type="signal peptide" evidence="2">
    <location>
        <begin position="1"/>
        <end position="24"/>
    </location>
</feature>
<sequence length="104" mass="11653">MHRPTAVALLQCMAIFACQLKSSSEVPRSGRSIIGVPMFAYDRFGHGRRQSVVGYDGQFRQMFEEAADDHDCCGAYNYSPERSTAQLQPTGPEKPRNTYIPTYS</sequence>
<gene>
    <name evidence="3" type="ORF">MEUPH1_LOCUS4703</name>
</gene>
<accession>A0AAV0VUS4</accession>
<evidence type="ECO:0000313" key="4">
    <source>
        <dbReference type="Proteomes" id="UP001160148"/>
    </source>
</evidence>
<feature type="chain" id="PRO_5043370539" description="Secreted protein" evidence="2">
    <location>
        <begin position="25"/>
        <end position="104"/>
    </location>
</feature>
<keyword evidence="4" id="KW-1185">Reference proteome</keyword>
<dbReference type="PROSITE" id="PS51257">
    <property type="entry name" value="PROKAR_LIPOPROTEIN"/>
    <property type="match status" value="1"/>
</dbReference>
<dbReference type="Proteomes" id="UP001160148">
    <property type="component" value="Unassembled WGS sequence"/>
</dbReference>
<name>A0AAV0VUS4_9HEMI</name>
<feature type="region of interest" description="Disordered" evidence="1">
    <location>
        <begin position="82"/>
        <end position="104"/>
    </location>
</feature>
<keyword evidence="2" id="KW-0732">Signal</keyword>
<dbReference type="AlphaFoldDB" id="A0AAV0VUS4"/>
<evidence type="ECO:0000256" key="2">
    <source>
        <dbReference type="SAM" id="SignalP"/>
    </source>
</evidence>